<protein>
    <submittedName>
        <fullName evidence="3">29363692-d8a7-40b9-b5b5-0ffcbdc665b8</fullName>
    </submittedName>
</protein>
<dbReference type="Proteomes" id="UP000624404">
    <property type="component" value="Unassembled WGS sequence"/>
</dbReference>
<evidence type="ECO:0000256" key="1">
    <source>
        <dbReference type="SAM" id="SignalP"/>
    </source>
</evidence>
<reference evidence="3" key="1">
    <citation type="submission" date="2020-10" db="EMBL/GenBank/DDBJ databases">
        <authorList>
            <person name="Kusch S."/>
        </authorList>
    </citation>
    <scope>NUCLEOTIDE SEQUENCE</scope>
    <source>
        <strain evidence="3">SwB9</strain>
    </source>
</reference>
<proteinExistence type="predicted"/>
<keyword evidence="1" id="KW-0732">Signal</keyword>
<evidence type="ECO:0000313" key="4">
    <source>
        <dbReference type="Proteomes" id="UP000624404"/>
    </source>
</evidence>
<comment type="caution">
    <text evidence="3">The sequence shown here is derived from an EMBL/GenBank/DDBJ whole genome shotgun (WGS) entry which is preliminary data.</text>
</comment>
<feature type="chain" id="PRO_5034019120" evidence="1">
    <location>
        <begin position="29"/>
        <end position="160"/>
    </location>
</feature>
<organism evidence="3 4">
    <name type="scientific">Sclerotinia trifoliorum</name>
    <dbReference type="NCBI Taxonomy" id="28548"/>
    <lineage>
        <taxon>Eukaryota</taxon>
        <taxon>Fungi</taxon>
        <taxon>Dikarya</taxon>
        <taxon>Ascomycota</taxon>
        <taxon>Pezizomycotina</taxon>
        <taxon>Leotiomycetes</taxon>
        <taxon>Helotiales</taxon>
        <taxon>Sclerotiniaceae</taxon>
        <taxon>Sclerotinia</taxon>
    </lineage>
</organism>
<evidence type="ECO:0000313" key="3">
    <source>
        <dbReference type="EMBL" id="CAD6442480.1"/>
    </source>
</evidence>
<keyword evidence="4" id="KW-1185">Reference proteome</keyword>
<feature type="signal peptide" evidence="1">
    <location>
        <begin position="1"/>
        <end position="28"/>
    </location>
</feature>
<gene>
    <name evidence="3" type="ORF">SCLTRI_LOCUS2268</name>
</gene>
<accession>A0A8H2ZMK9</accession>
<dbReference type="Pfam" id="PF20521">
    <property type="entry name" value="DUF6736"/>
    <property type="match status" value="1"/>
</dbReference>
<dbReference type="OrthoDB" id="5059029at2759"/>
<dbReference type="InterPro" id="IPR046624">
    <property type="entry name" value="CSS2_C"/>
</dbReference>
<dbReference type="EMBL" id="CAJHIA010000008">
    <property type="protein sequence ID" value="CAD6442480.1"/>
    <property type="molecule type" value="Genomic_DNA"/>
</dbReference>
<evidence type="ECO:0000259" key="2">
    <source>
        <dbReference type="Pfam" id="PF20521"/>
    </source>
</evidence>
<sequence>MAKISLTWTLIISAILVCIQIMMHSVDAIVAKRRCRKSSGSLEDVSWIYTPGVDCYNCEVKTVQAAIQNHLDTQDTANKISCTQCLDLSYSVSWTGHLLIGPTAGFNSTMYCGPQLSSYQEGGSKFHFPPANGRKLGPKFSSLPASGPKPTTIKIDRVEL</sequence>
<feature type="domain" description="Secreted protein CSS2 C-terminal" evidence="2">
    <location>
        <begin position="11"/>
        <end position="111"/>
    </location>
</feature>
<name>A0A8H2ZMK9_9HELO</name>
<dbReference type="AlphaFoldDB" id="A0A8H2ZMK9"/>